<evidence type="ECO:0000313" key="4">
    <source>
        <dbReference type="Proteomes" id="UP000219621"/>
    </source>
</evidence>
<dbReference type="PANTHER" id="PTHR32182">
    <property type="entry name" value="DNA REPLICATION AND REPAIR PROTEIN RECF"/>
    <property type="match status" value="1"/>
</dbReference>
<dbReference type="OrthoDB" id="7596665at2"/>
<dbReference type="Gene3D" id="3.40.50.300">
    <property type="entry name" value="P-loop containing nucleotide triphosphate hydrolases"/>
    <property type="match status" value="2"/>
</dbReference>
<dbReference type="PIRSF" id="PIRSF029347">
    <property type="entry name" value="RecF"/>
    <property type="match status" value="1"/>
</dbReference>
<dbReference type="SUPFAM" id="SSF52540">
    <property type="entry name" value="P-loop containing nucleoside triphosphate hydrolases"/>
    <property type="match status" value="1"/>
</dbReference>
<gene>
    <name evidence="3" type="ORF">SAMN05421508_10230</name>
</gene>
<dbReference type="InterPro" id="IPR003959">
    <property type="entry name" value="ATPase_AAA_core"/>
</dbReference>
<dbReference type="GO" id="GO:0016887">
    <property type="term" value="F:ATP hydrolysis activity"/>
    <property type="evidence" value="ECO:0007669"/>
    <property type="project" value="InterPro"/>
</dbReference>
<accession>A0A286G7Z8</accession>
<evidence type="ECO:0000313" key="3">
    <source>
        <dbReference type="EMBL" id="SOD91635.1"/>
    </source>
</evidence>
<dbReference type="Pfam" id="PF13304">
    <property type="entry name" value="AAA_21"/>
    <property type="match status" value="1"/>
</dbReference>
<organism evidence="3 4">
    <name type="scientific">Caenispirillum bisanense</name>
    <dbReference type="NCBI Taxonomy" id="414052"/>
    <lineage>
        <taxon>Bacteria</taxon>
        <taxon>Pseudomonadati</taxon>
        <taxon>Pseudomonadota</taxon>
        <taxon>Alphaproteobacteria</taxon>
        <taxon>Rhodospirillales</taxon>
        <taxon>Novispirillaceae</taxon>
        <taxon>Caenispirillum</taxon>
    </lineage>
</organism>
<proteinExistence type="predicted"/>
<dbReference type="GO" id="GO:0006302">
    <property type="term" value="P:double-strand break repair"/>
    <property type="evidence" value="ECO:0007669"/>
    <property type="project" value="TreeGrafter"/>
</dbReference>
<dbReference type="AlphaFoldDB" id="A0A286G7Z8"/>
<dbReference type="PANTHER" id="PTHR32182:SF25">
    <property type="entry name" value="SLR1056 PROTEIN"/>
    <property type="match status" value="1"/>
</dbReference>
<reference evidence="3 4" key="1">
    <citation type="submission" date="2017-09" db="EMBL/GenBank/DDBJ databases">
        <authorList>
            <person name="Ehlers B."/>
            <person name="Leendertz F.H."/>
        </authorList>
    </citation>
    <scope>NUCLEOTIDE SEQUENCE [LARGE SCALE GENOMIC DNA]</scope>
    <source>
        <strain evidence="3 4">USBA 140</strain>
    </source>
</reference>
<dbReference type="InterPro" id="IPR014555">
    <property type="entry name" value="RecF-like"/>
</dbReference>
<dbReference type="FunFam" id="3.40.50.300:FF:002708">
    <property type="entry name" value="FeS assembly ATPase SufC"/>
    <property type="match status" value="1"/>
</dbReference>
<dbReference type="RefSeq" id="WP_097277822.1">
    <property type="nucleotide sequence ID" value="NZ_OCNJ01000002.1"/>
</dbReference>
<evidence type="ECO:0000259" key="2">
    <source>
        <dbReference type="Pfam" id="PF13304"/>
    </source>
</evidence>
<evidence type="ECO:0000256" key="1">
    <source>
        <dbReference type="SAM" id="MobiDB-lite"/>
    </source>
</evidence>
<dbReference type="GO" id="GO:0005524">
    <property type="term" value="F:ATP binding"/>
    <property type="evidence" value="ECO:0007669"/>
    <property type="project" value="InterPro"/>
</dbReference>
<protein>
    <submittedName>
        <fullName evidence="3">Predicted ATPase</fullName>
    </submittedName>
</protein>
<feature type="domain" description="ATPase AAA-type core" evidence="2">
    <location>
        <begin position="23"/>
        <end position="347"/>
    </location>
</feature>
<name>A0A286G7Z8_9PROT</name>
<dbReference type="Proteomes" id="UP000219621">
    <property type="component" value="Unassembled WGS sequence"/>
</dbReference>
<sequence length="384" mass="41259">MITRLAISGYRSLRDVTLRLGPVTVVTGQNGSGKSSLYRSLRLLADVADGGVVRSLAAEGGIASALWAGPEAFSRAMRARAEPVQGTVLTKSVAMRLGFSSDDYGYAIDLGLPQPSSSFFSRDPAIKAEALWAGQSLTRRTVLAERRGAAFRLRSRAHGGWSDDWNAIGPVDSMLVQGAGPGDGVELLMMRERLRRWRFYDDLRVDRNAPARRPQVGTFTPVLAADGADLAAALRTIVEVGDDVALKTAVADAFDGATVAVAPDFSIEMRQHGLLRPLGAGELSEGTLRYLLLVAALLSPRPPELMVLNEPESHLNPALHEALARLLTAAGKRCQLIVVTHAPALVEALGTDPDTVTIRLHKDLGESHPDAEARDPDPWSWPSR</sequence>
<dbReference type="CDD" id="cd00267">
    <property type="entry name" value="ABC_ATPase"/>
    <property type="match status" value="1"/>
</dbReference>
<dbReference type="InterPro" id="IPR027417">
    <property type="entry name" value="P-loop_NTPase"/>
</dbReference>
<feature type="region of interest" description="Disordered" evidence="1">
    <location>
        <begin position="363"/>
        <end position="384"/>
    </location>
</feature>
<feature type="compositionally biased region" description="Basic and acidic residues" evidence="1">
    <location>
        <begin position="363"/>
        <end position="377"/>
    </location>
</feature>
<dbReference type="EMBL" id="OCNJ01000002">
    <property type="protein sequence ID" value="SOD91635.1"/>
    <property type="molecule type" value="Genomic_DNA"/>
</dbReference>
<dbReference type="GO" id="GO:0000731">
    <property type="term" value="P:DNA synthesis involved in DNA repair"/>
    <property type="evidence" value="ECO:0007669"/>
    <property type="project" value="TreeGrafter"/>
</dbReference>
<keyword evidence="4" id="KW-1185">Reference proteome</keyword>